<dbReference type="OrthoDB" id="3226552at2759"/>
<dbReference type="HOGENOM" id="CLU_746314_0_0_1"/>
<feature type="region of interest" description="Disordered" evidence="1">
    <location>
        <begin position="141"/>
        <end position="319"/>
    </location>
</feature>
<protein>
    <submittedName>
        <fullName evidence="2">Uncharacterized protein</fullName>
    </submittedName>
</protein>
<feature type="compositionally biased region" description="Polar residues" evidence="1">
    <location>
        <begin position="100"/>
        <end position="110"/>
    </location>
</feature>
<feature type="compositionally biased region" description="Basic and acidic residues" evidence="1">
    <location>
        <begin position="153"/>
        <end position="163"/>
    </location>
</feature>
<evidence type="ECO:0000313" key="2">
    <source>
        <dbReference type="EMBL" id="KIM69371.1"/>
    </source>
</evidence>
<reference evidence="3" key="2">
    <citation type="submission" date="2015-01" db="EMBL/GenBank/DDBJ databases">
        <title>Evolutionary Origins and Diversification of the Mycorrhizal Mutualists.</title>
        <authorList>
            <consortium name="DOE Joint Genome Institute"/>
            <consortium name="Mycorrhizal Genomics Consortium"/>
            <person name="Kohler A."/>
            <person name="Kuo A."/>
            <person name="Nagy L.G."/>
            <person name="Floudas D."/>
            <person name="Copeland A."/>
            <person name="Barry K.W."/>
            <person name="Cichocki N."/>
            <person name="Veneault-Fourrey C."/>
            <person name="LaButti K."/>
            <person name="Lindquist E.A."/>
            <person name="Lipzen A."/>
            <person name="Lundell T."/>
            <person name="Morin E."/>
            <person name="Murat C."/>
            <person name="Riley R."/>
            <person name="Ohm R."/>
            <person name="Sun H."/>
            <person name="Tunlid A."/>
            <person name="Henrissat B."/>
            <person name="Grigoriev I.V."/>
            <person name="Hibbett D.S."/>
            <person name="Martin F."/>
        </authorList>
    </citation>
    <scope>NUCLEOTIDE SEQUENCE [LARGE SCALE GENOMIC DNA]</scope>
    <source>
        <strain evidence="3">Foug A</strain>
    </source>
</reference>
<name>A0A0C3END3_9AGAM</name>
<dbReference type="AlphaFoldDB" id="A0A0C3END3"/>
<feature type="compositionally biased region" description="Polar residues" evidence="1">
    <location>
        <begin position="166"/>
        <end position="175"/>
    </location>
</feature>
<dbReference type="Proteomes" id="UP000053989">
    <property type="component" value="Unassembled WGS sequence"/>
</dbReference>
<reference evidence="2 3" key="1">
    <citation type="submission" date="2014-04" db="EMBL/GenBank/DDBJ databases">
        <authorList>
            <consortium name="DOE Joint Genome Institute"/>
            <person name="Kuo A."/>
            <person name="Kohler A."/>
            <person name="Nagy L.G."/>
            <person name="Floudas D."/>
            <person name="Copeland A."/>
            <person name="Barry K.W."/>
            <person name="Cichocki N."/>
            <person name="Veneault-Fourrey C."/>
            <person name="LaButti K."/>
            <person name="Lindquist E.A."/>
            <person name="Lipzen A."/>
            <person name="Lundell T."/>
            <person name="Morin E."/>
            <person name="Murat C."/>
            <person name="Sun H."/>
            <person name="Tunlid A."/>
            <person name="Henrissat B."/>
            <person name="Grigoriev I.V."/>
            <person name="Hibbett D.S."/>
            <person name="Martin F."/>
            <person name="Nordberg H.P."/>
            <person name="Cantor M.N."/>
            <person name="Hua S.X."/>
        </authorList>
    </citation>
    <scope>NUCLEOTIDE SEQUENCE [LARGE SCALE GENOMIC DNA]</scope>
    <source>
        <strain evidence="2 3">Foug A</strain>
    </source>
</reference>
<feature type="region of interest" description="Disordered" evidence="1">
    <location>
        <begin position="1"/>
        <end position="20"/>
    </location>
</feature>
<sequence>MMSSPGKVHPMLALPSSPQQSIRTSQIFLPMDDASVYSTSTPSTEDEHRWSDIVSPKAALTFAALWDPDEGMITFSGARLLESDTNPNPDAPHSDVSGGDTASQTTSSEPTAEGVAPLSSLHGAFRTFLYRVPSRSLRYREPRALTRTSSAVDTKDTPKREVPLRSSRSLHTPRSSRVDPGTPQSVRTFKSRTERIPEACGLEEQSVTGKRGHLTSRFSTATTYVESPPVRTPKDKGPTGAPSSPSQSPPRRRLRKRRPDSESHKTIATQAELPKSGAEGRNLFFLLSRSPSSRPLSRTKSGSIKYRLPGFPRRTSSLRSTASDEGWVYIEVQTSIQQLYVPDPGDD</sequence>
<evidence type="ECO:0000313" key="3">
    <source>
        <dbReference type="Proteomes" id="UP000053989"/>
    </source>
</evidence>
<gene>
    <name evidence="2" type="ORF">SCLCIDRAFT_6580</name>
</gene>
<dbReference type="InParanoid" id="A0A0C3END3"/>
<dbReference type="EMBL" id="KN822006">
    <property type="protein sequence ID" value="KIM69371.1"/>
    <property type="molecule type" value="Genomic_DNA"/>
</dbReference>
<proteinExistence type="predicted"/>
<feature type="compositionally biased region" description="Polar residues" evidence="1">
    <location>
        <begin position="216"/>
        <end position="225"/>
    </location>
</feature>
<accession>A0A0C3END3</accession>
<feature type="region of interest" description="Disordered" evidence="1">
    <location>
        <begin position="80"/>
        <end position="118"/>
    </location>
</feature>
<organism evidence="2 3">
    <name type="scientific">Scleroderma citrinum Foug A</name>
    <dbReference type="NCBI Taxonomy" id="1036808"/>
    <lineage>
        <taxon>Eukaryota</taxon>
        <taxon>Fungi</taxon>
        <taxon>Dikarya</taxon>
        <taxon>Basidiomycota</taxon>
        <taxon>Agaricomycotina</taxon>
        <taxon>Agaricomycetes</taxon>
        <taxon>Agaricomycetidae</taxon>
        <taxon>Boletales</taxon>
        <taxon>Sclerodermatineae</taxon>
        <taxon>Sclerodermataceae</taxon>
        <taxon>Scleroderma</taxon>
    </lineage>
</organism>
<evidence type="ECO:0000256" key="1">
    <source>
        <dbReference type="SAM" id="MobiDB-lite"/>
    </source>
</evidence>
<keyword evidence="3" id="KW-1185">Reference proteome</keyword>
<feature type="compositionally biased region" description="Low complexity" evidence="1">
    <location>
        <begin position="283"/>
        <end position="298"/>
    </location>
</feature>